<dbReference type="SUPFAM" id="SSF46955">
    <property type="entry name" value="Putative DNA-binding domain"/>
    <property type="match status" value="1"/>
</dbReference>
<evidence type="ECO:0000313" key="2">
    <source>
        <dbReference type="EMBL" id="OXM14647.1"/>
    </source>
</evidence>
<dbReference type="InterPro" id="IPR029442">
    <property type="entry name" value="GyrI-like"/>
</dbReference>
<evidence type="ECO:0000313" key="3">
    <source>
        <dbReference type="Proteomes" id="UP000215145"/>
    </source>
</evidence>
<dbReference type="AlphaFoldDB" id="A0A229NXS5"/>
<dbReference type="RefSeq" id="WP_089525463.1">
    <property type="nucleotide sequence ID" value="NZ_NMUQ01000002.1"/>
</dbReference>
<dbReference type="Pfam" id="PF06445">
    <property type="entry name" value="GyrI-like"/>
    <property type="match status" value="1"/>
</dbReference>
<protein>
    <submittedName>
        <fullName evidence="2">Transcriptional regulator</fullName>
    </submittedName>
</protein>
<dbReference type="PANTHER" id="PTHR36444:SF2">
    <property type="entry name" value="TRANSCRIPTIONAL REGULATOR PROTEIN YOBU-RELATED"/>
    <property type="match status" value="1"/>
</dbReference>
<proteinExistence type="predicted"/>
<comment type="caution">
    <text evidence="2">The sequence shown here is derived from an EMBL/GenBank/DDBJ whole genome shotgun (WGS) entry which is preliminary data.</text>
</comment>
<dbReference type="InterPro" id="IPR009061">
    <property type="entry name" value="DNA-bd_dom_put_sf"/>
</dbReference>
<dbReference type="InterPro" id="IPR053182">
    <property type="entry name" value="YobU-like_regulator"/>
</dbReference>
<dbReference type="OrthoDB" id="9773308at2"/>
<dbReference type="CDD" id="cd01107">
    <property type="entry name" value="HTH_BmrR"/>
    <property type="match status" value="1"/>
</dbReference>
<dbReference type="Gene3D" id="1.10.1660.10">
    <property type="match status" value="1"/>
</dbReference>
<name>A0A229NXS5_9BACL</name>
<dbReference type="Gene3D" id="3.20.80.10">
    <property type="entry name" value="Regulatory factor, effector binding domain"/>
    <property type="match status" value="1"/>
</dbReference>
<accession>A0A229NXS5</accession>
<dbReference type="InterPro" id="IPR010499">
    <property type="entry name" value="AraC_E-bd"/>
</dbReference>
<gene>
    <name evidence="2" type="ORF">CGZ75_17185</name>
</gene>
<dbReference type="GO" id="GO:0003677">
    <property type="term" value="F:DNA binding"/>
    <property type="evidence" value="ECO:0007669"/>
    <property type="project" value="InterPro"/>
</dbReference>
<reference evidence="2 3" key="1">
    <citation type="submission" date="2017-07" db="EMBL/GenBank/DDBJ databases">
        <title>Paenibacillus herberti R33 genome sequencing and assembly.</title>
        <authorList>
            <person name="Su W."/>
        </authorList>
    </citation>
    <scope>NUCLEOTIDE SEQUENCE [LARGE SCALE GENOMIC DNA]</scope>
    <source>
        <strain evidence="2 3">R33</strain>
    </source>
</reference>
<dbReference type="InterPro" id="IPR000551">
    <property type="entry name" value="MerR-type_HTH_dom"/>
</dbReference>
<dbReference type="PROSITE" id="PS50937">
    <property type="entry name" value="HTH_MERR_2"/>
    <property type="match status" value="1"/>
</dbReference>
<dbReference type="SMART" id="SM00422">
    <property type="entry name" value="HTH_MERR"/>
    <property type="match status" value="1"/>
</dbReference>
<dbReference type="SUPFAM" id="SSF55136">
    <property type="entry name" value="Probable bacterial effector-binding domain"/>
    <property type="match status" value="1"/>
</dbReference>
<evidence type="ECO:0000259" key="1">
    <source>
        <dbReference type="PROSITE" id="PS50937"/>
    </source>
</evidence>
<dbReference type="Proteomes" id="UP000215145">
    <property type="component" value="Unassembled WGS sequence"/>
</dbReference>
<sequence length="268" mass="30422">MLTIGLMARLFGITSKTLRYYDSIELFMPARIGADNSYRLYSPEQIPELRRILFFRSLGLGIEAIQELKREGTLDDVDKIKKLLQERASGIQDEIAAREKQLNSIQRMVEYVTFTGGISMEPKLVEQAEFTIIGMAWSSSSSEGDIPGLWGRFIPREDQIEGKLQPAVSYGICLPGVEEEFTYVAAFESNSENVPEGMTKVVVPAQRYAVFTHKGSIEQLGDTYEMIYSKWLPLHGLQLVKGIDFELYDKRFKHSQSESELDIYIPIA</sequence>
<dbReference type="GO" id="GO:0006355">
    <property type="term" value="P:regulation of DNA-templated transcription"/>
    <property type="evidence" value="ECO:0007669"/>
    <property type="project" value="InterPro"/>
</dbReference>
<organism evidence="2 3">
    <name type="scientific">Paenibacillus herberti</name>
    <dbReference type="NCBI Taxonomy" id="1619309"/>
    <lineage>
        <taxon>Bacteria</taxon>
        <taxon>Bacillati</taxon>
        <taxon>Bacillota</taxon>
        <taxon>Bacilli</taxon>
        <taxon>Bacillales</taxon>
        <taxon>Paenibacillaceae</taxon>
        <taxon>Paenibacillus</taxon>
    </lineage>
</organism>
<dbReference type="PANTHER" id="PTHR36444">
    <property type="entry name" value="TRANSCRIPTIONAL REGULATOR PROTEIN YOBU-RELATED"/>
    <property type="match status" value="1"/>
</dbReference>
<dbReference type="EMBL" id="NMUQ01000002">
    <property type="protein sequence ID" value="OXM14647.1"/>
    <property type="molecule type" value="Genomic_DNA"/>
</dbReference>
<dbReference type="SMART" id="SM00871">
    <property type="entry name" value="AraC_E_bind"/>
    <property type="match status" value="1"/>
</dbReference>
<dbReference type="InterPro" id="IPR011256">
    <property type="entry name" value="Reg_factor_effector_dom_sf"/>
</dbReference>
<feature type="domain" description="HTH merR-type" evidence="1">
    <location>
        <begin position="1"/>
        <end position="71"/>
    </location>
</feature>
<dbReference type="Pfam" id="PF13411">
    <property type="entry name" value="MerR_1"/>
    <property type="match status" value="1"/>
</dbReference>
<keyword evidence="3" id="KW-1185">Reference proteome</keyword>